<comment type="caution">
    <text evidence="2">The sequence shown here is derived from an EMBL/GenBank/DDBJ whole genome shotgun (WGS) entry which is preliminary data.</text>
</comment>
<proteinExistence type="predicted"/>
<evidence type="ECO:0000313" key="2">
    <source>
        <dbReference type="EMBL" id="KAL2517982.1"/>
    </source>
</evidence>
<accession>A0ABD1TZ23</accession>
<dbReference type="EMBL" id="JBFOLK010000004">
    <property type="protein sequence ID" value="KAL2517982.1"/>
    <property type="molecule type" value="Genomic_DNA"/>
</dbReference>
<dbReference type="AlphaFoldDB" id="A0ABD1TZ23"/>
<feature type="domain" description="Retrotransposon gag" evidence="1">
    <location>
        <begin position="55"/>
        <end position="139"/>
    </location>
</feature>
<dbReference type="Proteomes" id="UP001604336">
    <property type="component" value="Unassembled WGS sequence"/>
</dbReference>
<sequence length="183" mass="21229">MLRVAYVIPGSILLRVFLAHERVDDGPEGFVMIYKATMQQGLATFAPILFVRAFYLTLLERVKIWYNKLVARSISSWPELKKTFIKCFSFGKPASVPVQRLHDIRQADFEPLQSYLSHFNKEMLFYERITNAKALSALKGVLDMNLPFWRDVCNKNPATFDQLVEMITEEITNENIVLHRNRG</sequence>
<evidence type="ECO:0000313" key="3">
    <source>
        <dbReference type="Proteomes" id="UP001604336"/>
    </source>
</evidence>
<name>A0ABD1TZ23_9LAMI</name>
<protein>
    <submittedName>
        <fullName evidence="2">Integrase catalytic domain-containing protein</fullName>
    </submittedName>
</protein>
<reference evidence="3" key="1">
    <citation type="submission" date="2024-07" db="EMBL/GenBank/DDBJ databases">
        <title>Two chromosome-level genome assemblies of Korean endemic species Abeliophyllum distichum and Forsythia ovata (Oleaceae).</title>
        <authorList>
            <person name="Jang H."/>
        </authorList>
    </citation>
    <scope>NUCLEOTIDE SEQUENCE [LARGE SCALE GENOMIC DNA]</scope>
</reference>
<evidence type="ECO:0000259" key="1">
    <source>
        <dbReference type="Pfam" id="PF03732"/>
    </source>
</evidence>
<keyword evidence="3" id="KW-1185">Reference proteome</keyword>
<organism evidence="2 3">
    <name type="scientific">Abeliophyllum distichum</name>
    <dbReference type="NCBI Taxonomy" id="126358"/>
    <lineage>
        <taxon>Eukaryota</taxon>
        <taxon>Viridiplantae</taxon>
        <taxon>Streptophyta</taxon>
        <taxon>Embryophyta</taxon>
        <taxon>Tracheophyta</taxon>
        <taxon>Spermatophyta</taxon>
        <taxon>Magnoliopsida</taxon>
        <taxon>eudicotyledons</taxon>
        <taxon>Gunneridae</taxon>
        <taxon>Pentapetalae</taxon>
        <taxon>asterids</taxon>
        <taxon>lamiids</taxon>
        <taxon>Lamiales</taxon>
        <taxon>Oleaceae</taxon>
        <taxon>Forsythieae</taxon>
        <taxon>Abeliophyllum</taxon>
    </lineage>
</organism>
<dbReference type="InterPro" id="IPR005162">
    <property type="entry name" value="Retrotrans_gag_dom"/>
</dbReference>
<dbReference type="Pfam" id="PF03732">
    <property type="entry name" value="Retrotrans_gag"/>
    <property type="match status" value="1"/>
</dbReference>
<gene>
    <name evidence="2" type="ORF">Adt_14229</name>
</gene>